<dbReference type="EMBL" id="LT969576">
    <property type="protein sequence ID" value="SOV81723.1"/>
    <property type="molecule type" value="Genomic_DNA"/>
</dbReference>
<name>A0A060S1Y4_PLARE</name>
<sequence length="360" mass="43129">MNKDGKNNIFVDDIIKKDIELKKEYINNVINYKDRIPLVEYKKEENIMDIYSKYHFINNIYIHVTKRDEEDKFDIHFVNDNDDNEIDNKDDYIINNVVDKMKRNNFIDLNEKRNVIILLSGCSGCGKSTLSCLLAMFLNIRRIISTDIIREVLRKFKIKKEKYLRFSTYESWKLHDNEDDMNIIQLYNEKLKKNGFMNDYENNNNDDGEKEEIQKILTKRCIENYLIQCDVLYPYIDEIIYENIQNKQSLIIEGVHLSTHVMKKLIKKYPNKIIYFLVYINDKETSIKRFATRTNNIKLPNNNNKNEKVNKYIQNFNYISGIQSYLLQASKDLDNTINYIENIDIYRSLQMIMNSVYAHK</sequence>
<dbReference type="VEuPathDB" id="PlasmoDB:PRG01_1310500"/>
<dbReference type="InterPro" id="IPR027417">
    <property type="entry name" value="P-loop_NTPase"/>
</dbReference>
<dbReference type="VEuPathDB" id="PlasmoDB:PRCDC_1307500"/>
<dbReference type="Proteomes" id="UP000240500">
    <property type="component" value="Chromosome 13"/>
</dbReference>
<accession>A0A060S1Y4</accession>
<evidence type="ECO:0000313" key="2">
    <source>
        <dbReference type="EMBL" id="SOV81723.1"/>
    </source>
</evidence>
<proteinExistence type="predicted"/>
<keyword evidence="3" id="KW-1185">Reference proteome</keyword>
<dbReference type="PANTHER" id="PTHR33477">
    <property type="entry name" value="P-LOOP NTPASE DOMAIN-CONTAINING PROTEIN LPA1 HOMOLOG 1"/>
    <property type="match status" value="1"/>
</dbReference>
<dbReference type="AlphaFoldDB" id="A0A060S1Y4"/>
<reference evidence="1" key="1">
    <citation type="submission" date="2014-01" db="EMBL/GenBank/DDBJ databases">
        <authorList>
            <person name="Aslett M."/>
        </authorList>
    </citation>
    <scope>NUCLEOTIDE SEQUENCE</scope>
    <source>
        <strain evidence="1">CDC</strain>
    </source>
</reference>
<dbReference type="Proteomes" id="UP000027581">
    <property type="component" value="Unassembled WGS sequence"/>
</dbReference>
<reference evidence="2 4" key="3">
    <citation type="submission" date="2016-09" db="EMBL/GenBank/DDBJ databases">
        <authorList>
            <consortium name="Pathogen Informatics"/>
        </authorList>
    </citation>
    <scope>NUCLEOTIDE SEQUENCE [LARGE SCALE GENOMIC DNA]</scope>
</reference>
<evidence type="ECO:0000313" key="4">
    <source>
        <dbReference type="Proteomes" id="UP000240500"/>
    </source>
</evidence>
<protein>
    <submittedName>
        <fullName evidence="1">Uncharacterized protein</fullName>
    </submittedName>
</protein>
<organism evidence="1 3">
    <name type="scientific">Plasmodium reichenowi</name>
    <dbReference type="NCBI Taxonomy" id="5854"/>
    <lineage>
        <taxon>Eukaryota</taxon>
        <taxon>Sar</taxon>
        <taxon>Alveolata</taxon>
        <taxon>Apicomplexa</taxon>
        <taxon>Aconoidasida</taxon>
        <taxon>Haemosporida</taxon>
        <taxon>Plasmodiidae</taxon>
        <taxon>Plasmodium</taxon>
        <taxon>Plasmodium (Laverania)</taxon>
    </lineage>
</organism>
<dbReference type="Gene3D" id="3.40.50.300">
    <property type="entry name" value="P-loop containing nucleotide triphosphate hydrolases"/>
    <property type="match status" value="1"/>
</dbReference>
<gene>
    <name evidence="1" type="ORF">PRCDC_1307500</name>
    <name evidence="2" type="ORF">PRG01_1310500</name>
</gene>
<reference evidence="1" key="2">
    <citation type="submission" date="2014-05" db="EMBL/GenBank/DDBJ databases">
        <title>The genome sequences of chimpanzee malaria parasites reveal the path to human adaptation.</title>
        <authorList>
            <person name="Otto T.D."/>
            <person name="Rayner J.C."/>
            <person name="Boehme U."/>
            <person name="Pain A."/>
            <person name="Spottiswoode N."/>
            <person name="Sanders M."/>
            <person name="Quail M."/>
            <person name="Ollomo B."/>
            <person name="Renaud F."/>
            <person name="Thomas A.W."/>
            <person name="Prugnolle F."/>
            <person name="Conway D.J."/>
            <person name="Newbold C."/>
            <person name="Berriman M."/>
        </authorList>
    </citation>
    <scope>NUCLEOTIDE SEQUENCE [LARGE SCALE GENOMIC DNA]</scope>
    <source>
        <strain evidence="1">CDC</strain>
    </source>
</reference>
<dbReference type="EMBL" id="HG810774">
    <property type="protein sequence ID" value="CDO65879.1"/>
    <property type="molecule type" value="Genomic_DNA"/>
</dbReference>
<evidence type="ECO:0000313" key="3">
    <source>
        <dbReference type="Proteomes" id="UP000027581"/>
    </source>
</evidence>
<evidence type="ECO:0000313" key="1">
    <source>
        <dbReference type="EMBL" id="CDO65879.1"/>
    </source>
</evidence>
<dbReference type="OrthoDB" id="10263927at2759"/>
<dbReference type="SUPFAM" id="SSF52540">
    <property type="entry name" value="P-loop containing nucleoside triphosphate hydrolases"/>
    <property type="match status" value="1"/>
</dbReference>
<dbReference type="PANTHER" id="PTHR33477:SF3">
    <property type="entry name" value="P-LOOP NTPASE DOMAIN-CONTAINING PROTEIN LPA1 HOMOLOG 1"/>
    <property type="match status" value="1"/>
</dbReference>